<evidence type="ECO:0000256" key="4">
    <source>
        <dbReference type="ARBA" id="ARBA00022692"/>
    </source>
</evidence>
<dbReference type="OrthoDB" id="6608471at2759"/>
<dbReference type="InterPro" id="IPR004686">
    <property type="entry name" value="Mtc"/>
</dbReference>
<dbReference type="GO" id="GO:1990542">
    <property type="term" value="P:mitochondrial transmembrane transport"/>
    <property type="evidence" value="ECO:0007669"/>
    <property type="project" value="TreeGrafter"/>
</dbReference>
<protein>
    <recommendedName>
        <fullName evidence="9">Sidoreflexin</fullName>
    </recommendedName>
</protein>
<evidence type="ECO:0000256" key="3">
    <source>
        <dbReference type="ARBA" id="ARBA00022448"/>
    </source>
</evidence>
<dbReference type="GO" id="GO:0006865">
    <property type="term" value="P:amino acid transport"/>
    <property type="evidence" value="ECO:0007669"/>
    <property type="project" value="UniProtKB-KW"/>
</dbReference>
<comment type="subcellular location">
    <subcellularLocation>
        <location evidence="1 9">Mitochondrion membrane</location>
        <topology evidence="1 9">Multi-pass membrane protein</topology>
    </subcellularLocation>
</comment>
<accession>A0A8H3QY39</accession>
<evidence type="ECO:0000256" key="2">
    <source>
        <dbReference type="ARBA" id="ARBA00005974"/>
    </source>
</evidence>
<evidence type="ECO:0000256" key="8">
    <source>
        <dbReference type="ARBA" id="ARBA00023136"/>
    </source>
</evidence>
<keyword evidence="3" id="KW-0813">Transport</keyword>
<evidence type="ECO:0000256" key="9">
    <source>
        <dbReference type="RuleBase" id="RU362000"/>
    </source>
</evidence>
<keyword evidence="4 9" id="KW-0812">Transmembrane</keyword>
<keyword evidence="5" id="KW-0029">Amino-acid transport</keyword>
<feature type="transmembrane region" description="Helical" evidence="9">
    <location>
        <begin position="186"/>
        <end position="206"/>
    </location>
</feature>
<proteinExistence type="inferred from homology"/>
<dbReference type="AlphaFoldDB" id="A0A8H3QY39"/>
<comment type="caution">
    <text evidence="10">The sequence shown here is derived from an EMBL/GenBank/DDBJ whole genome shotgun (WGS) entry which is preliminary data.</text>
</comment>
<evidence type="ECO:0000256" key="7">
    <source>
        <dbReference type="ARBA" id="ARBA00023128"/>
    </source>
</evidence>
<evidence type="ECO:0000313" key="11">
    <source>
        <dbReference type="Proteomes" id="UP000615446"/>
    </source>
</evidence>
<name>A0A8H3QY39_9GLOM</name>
<gene>
    <name evidence="10" type="ORF">RCL2_002328600</name>
</gene>
<keyword evidence="7 9" id="KW-0496">Mitochondrion</keyword>
<evidence type="ECO:0000256" key="6">
    <source>
        <dbReference type="ARBA" id="ARBA00022989"/>
    </source>
</evidence>
<dbReference type="PANTHER" id="PTHR11153:SF6">
    <property type="entry name" value="SIDEROFLEXIN-5"/>
    <property type="match status" value="1"/>
</dbReference>
<evidence type="ECO:0000313" key="10">
    <source>
        <dbReference type="EMBL" id="GES96665.1"/>
    </source>
</evidence>
<keyword evidence="8 9" id="KW-0472">Membrane</keyword>
<feature type="transmembrane region" description="Helical" evidence="9">
    <location>
        <begin position="236"/>
        <end position="258"/>
    </location>
</feature>
<dbReference type="EMBL" id="BLAL01000252">
    <property type="protein sequence ID" value="GES96665.1"/>
    <property type="molecule type" value="Genomic_DNA"/>
</dbReference>
<sequence length="333" mass="37043">MSNVTEKKSLPSKIDLSKPRYDQSTYWGRVKHFIDITDPRTLFVSRKGLEEAKKLTNDYNSDKIRDVDPEKLWHAKKIIDSTIHPDTGEPVFLPFRMSSFVPTNLVVVAGMLMPNPSIGSIIFWQWTNQSINVAINYSNANKTIEMSLKETAIAYVSAVTTSCGLAVGLTQAVPRLKFLKPSIRGVLARLVPFVAVASAGTVNVYLMRMKEIRDGIDVYNDEGISLGKSKKAGASAVGQVAISRILTLAPVLTIPPLVLSQLEKTKLLKRNPRLSIPFNFGIITITLMTALPLAIAAFPQKAVIDPMKLEQQFWNLKDKNGEIIRRVYYNKGL</sequence>
<dbReference type="PANTHER" id="PTHR11153">
    <property type="entry name" value="SIDEROFLEXIN"/>
    <property type="match status" value="1"/>
</dbReference>
<feature type="transmembrane region" description="Helical" evidence="9">
    <location>
        <begin position="278"/>
        <end position="298"/>
    </location>
</feature>
<feature type="transmembrane region" description="Helical" evidence="9">
    <location>
        <begin position="152"/>
        <end position="174"/>
    </location>
</feature>
<keyword evidence="6 9" id="KW-1133">Transmembrane helix</keyword>
<dbReference type="NCBIfam" id="TIGR00798">
    <property type="entry name" value="mtc"/>
    <property type="match status" value="1"/>
</dbReference>
<dbReference type="GO" id="GO:0015075">
    <property type="term" value="F:monoatomic ion transmembrane transporter activity"/>
    <property type="evidence" value="ECO:0007669"/>
    <property type="project" value="InterPro"/>
</dbReference>
<reference evidence="10" key="1">
    <citation type="submission" date="2019-10" db="EMBL/GenBank/DDBJ databases">
        <title>Conservation and host-specific expression of non-tandemly repeated heterogenous ribosome RNA gene in arbuscular mycorrhizal fungi.</title>
        <authorList>
            <person name="Maeda T."/>
            <person name="Kobayashi Y."/>
            <person name="Nakagawa T."/>
            <person name="Ezawa T."/>
            <person name="Yamaguchi K."/>
            <person name="Bino T."/>
            <person name="Nishimoto Y."/>
            <person name="Shigenobu S."/>
            <person name="Kawaguchi M."/>
        </authorList>
    </citation>
    <scope>NUCLEOTIDE SEQUENCE</scope>
    <source>
        <strain evidence="10">HR1</strain>
    </source>
</reference>
<dbReference type="Pfam" id="PF03820">
    <property type="entry name" value="SFXNs"/>
    <property type="match status" value="1"/>
</dbReference>
<dbReference type="Proteomes" id="UP000615446">
    <property type="component" value="Unassembled WGS sequence"/>
</dbReference>
<evidence type="ECO:0000256" key="1">
    <source>
        <dbReference type="ARBA" id="ARBA00004225"/>
    </source>
</evidence>
<evidence type="ECO:0000256" key="5">
    <source>
        <dbReference type="ARBA" id="ARBA00022970"/>
    </source>
</evidence>
<dbReference type="GO" id="GO:0005743">
    <property type="term" value="C:mitochondrial inner membrane"/>
    <property type="evidence" value="ECO:0007669"/>
    <property type="project" value="TreeGrafter"/>
</dbReference>
<comment type="similarity">
    <text evidence="2 9">Belongs to the sideroflexin family.</text>
</comment>
<organism evidence="10 11">
    <name type="scientific">Rhizophagus clarus</name>
    <dbReference type="NCBI Taxonomy" id="94130"/>
    <lineage>
        <taxon>Eukaryota</taxon>
        <taxon>Fungi</taxon>
        <taxon>Fungi incertae sedis</taxon>
        <taxon>Mucoromycota</taxon>
        <taxon>Glomeromycotina</taxon>
        <taxon>Glomeromycetes</taxon>
        <taxon>Glomerales</taxon>
        <taxon>Glomeraceae</taxon>
        <taxon>Rhizophagus</taxon>
    </lineage>
</organism>